<protein>
    <submittedName>
        <fullName evidence="1">Uncharacterized protein</fullName>
    </submittedName>
</protein>
<dbReference type="AlphaFoldDB" id="A0A1M5G642"/>
<evidence type="ECO:0000313" key="1">
    <source>
        <dbReference type="EMBL" id="SHF99257.1"/>
    </source>
</evidence>
<name>A0A1M5G642_9FLAO</name>
<reference evidence="2" key="1">
    <citation type="submission" date="2016-11" db="EMBL/GenBank/DDBJ databases">
        <authorList>
            <person name="Varghese N."/>
            <person name="Submissions S."/>
        </authorList>
    </citation>
    <scope>NUCLEOTIDE SEQUENCE [LARGE SCALE GENOMIC DNA]</scope>
    <source>
        <strain evidence="2">DSM 17539</strain>
    </source>
</reference>
<dbReference type="Proteomes" id="UP000184406">
    <property type="component" value="Unassembled WGS sequence"/>
</dbReference>
<keyword evidence="2" id="KW-1185">Reference proteome</keyword>
<evidence type="ECO:0000313" key="2">
    <source>
        <dbReference type="Proteomes" id="UP000184406"/>
    </source>
</evidence>
<organism evidence="1 2">
    <name type="scientific">Arenibacter palladensis</name>
    <dbReference type="NCBI Taxonomy" id="237373"/>
    <lineage>
        <taxon>Bacteria</taxon>
        <taxon>Pseudomonadati</taxon>
        <taxon>Bacteroidota</taxon>
        <taxon>Flavobacteriia</taxon>
        <taxon>Flavobacteriales</taxon>
        <taxon>Flavobacteriaceae</taxon>
        <taxon>Arenibacter</taxon>
    </lineage>
</organism>
<dbReference type="RefSeq" id="WP_072865020.1">
    <property type="nucleotide sequence ID" value="NZ_FQUX01000010.1"/>
</dbReference>
<dbReference type="OrthoDB" id="933657at2"/>
<gene>
    <name evidence="1" type="ORF">SAMN03080594_110128</name>
</gene>
<proteinExistence type="predicted"/>
<dbReference type="EMBL" id="FQUX01000010">
    <property type="protein sequence ID" value="SHF99257.1"/>
    <property type="molecule type" value="Genomic_DNA"/>
</dbReference>
<accession>A0A1M5G642</accession>
<sequence>MIKKIGKILLGVLLLLFTLGAILYAIYNEPMPTGIKSPNADALAMKMLTSLNYKAYKDTRFLEWSFANGKHHYRWDKEVDTVLVAWSDYQVHLNLKMPSKSSVAKDKASLEGKEKDKLIKKAISFFNNDSFWLVAPYKIFDSGTERSIVSLKDGSQELLVSYTSGGDTPGDSYLWKLQPNGFPISFKMWVSIIPIGGLEASWDDWQVMESGAFLPSQHSIGPITLDMGNVRGYQ</sequence>